<sequence length="48" mass="5096">MNSLAEQAVATTRSMPAKLPASWHVAKPVTVNPPPHVGTPKISRRGHA</sequence>
<protein>
    <submittedName>
        <fullName evidence="2">Uncharacterized protein</fullName>
    </submittedName>
</protein>
<reference evidence="2" key="2">
    <citation type="submission" date="2016-10" db="EMBL/GenBank/DDBJ databases">
        <authorList>
            <person name="de Groot N.N."/>
        </authorList>
    </citation>
    <scope>NUCLEOTIDE SEQUENCE [LARGE SCALE GENOMIC DNA]</scope>
    <source>
        <strain evidence="2">CCBAU85039</strain>
    </source>
</reference>
<dbReference type="EMBL" id="FOCV01000077">
    <property type="protein sequence ID" value="SEP30744.1"/>
    <property type="molecule type" value="Genomic_DNA"/>
</dbReference>
<dbReference type="EMBL" id="FNXB01000063">
    <property type="protein sequence ID" value="SEI19979.1"/>
    <property type="molecule type" value="Genomic_DNA"/>
</dbReference>
<evidence type="ECO:0000313" key="4">
    <source>
        <dbReference type="Proteomes" id="UP000183063"/>
    </source>
</evidence>
<organism evidence="2 4">
    <name type="scientific">Rhizobium tibeticum</name>
    <dbReference type="NCBI Taxonomy" id="501024"/>
    <lineage>
        <taxon>Bacteria</taxon>
        <taxon>Pseudomonadati</taxon>
        <taxon>Pseudomonadota</taxon>
        <taxon>Alphaproteobacteria</taxon>
        <taxon>Hyphomicrobiales</taxon>
        <taxon>Rhizobiaceae</taxon>
        <taxon>Rhizobium/Agrobacterium group</taxon>
        <taxon>Rhizobium</taxon>
    </lineage>
</organism>
<dbReference type="Proteomes" id="UP000198939">
    <property type="component" value="Unassembled WGS sequence"/>
</dbReference>
<dbReference type="Proteomes" id="UP000183063">
    <property type="component" value="Unassembled WGS sequence"/>
</dbReference>
<accession>A0A1H8WSQ6</accession>
<name>A0A1H8WSQ6_9HYPH</name>
<evidence type="ECO:0000256" key="1">
    <source>
        <dbReference type="SAM" id="MobiDB-lite"/>
    </source>
</evidence>
<feature type="region of interest" description="Disordered" evidence="1">
    <location>
        <begin position="27"/>
        <end position="48"/>
    </location>
</feature>
<reference evidence="4" key="3">
    <citation type="submission" date="2016-10" db="EMBL/GenBank/DDBJ databases">
        <authorList>
            <person name="Wibberg D."/>
        </authorList>
    </citation>
    <scope>NUCLEOTIDE SEQUENCE [LARGE SCALE GENOMIC DNA]</scope>
</reference>
<evidence type="ECO:0000313" key="3">
    <source>
        <dbReference type="EMBL" id="SEP30744.1"/>
    </source>
</evidence>
<reference evidence="3 5" key="1">
    <citation type="submission" date="2016-10" db="EMBL/GenBank/DDBJ databases">
        <authorList>
            <person name="Varghese N."/>
            <person name="Submissions S."/>
        </authorList>
    </citation>
    <scope>NUCLEOTIDE SEQUENCE [LARGE SCALE GENOMIC DNA]</scope>
    <source>
        <strain evidence="3 5">CGMCC 1.7071</strain>
    </source>
</reference>
<keyword evidence="5" id="KW-1185">Reference proteome</keyword>
<dbReference type="AlphaFoldDB" id="A0A1H8WSQ6"/>
<gene>
    <name evidence="2" type="ORF">RTCCBAU85039_6289</name>
    <name evidence="3" type="ORF">SAMN05216228_10772</name>
</gene>
<evidence type="ECO:0000313" key="5">
    <source>
        <dbReference type="Proteomes" id="UP000198939"/>
    </source>
</evidence>
<evidence type="ECO:0000313" key="2">
    <source>
        <dbReference type="EMBL" id="SEI19979.1"/>
    </source>
</evidence>
<proteinExistence type="predicted"/>